<dbReference type="Proteomes" id="UP000199514">
    <property type="component" value="Unassembled WGS sequence"/>
</dbReference>
<dbReference type="EMBL" id="FOLE01000004">
    <property type="protein sequence ID" value="SFC28493.1"/>
    <property type="molecule type" value="Genomic_DNA"/>
</dbReference>
<feature type="chain" id="PRO_5011571919" description="DUF4440 domain-containing protein" evidence="1">
    <location>
        <begin position="20"/>
        <end position="165"/>
    </location>
</feature>
<keyword evidence="1" id="KW-0732">Signal</keyword>
<feature type="domain" description="DUF4440" evidence="2">
    <location>
        <begin position="42"/>
        <end position="152"/>
    </location>
</feature>
<dbReference type="STRING" id="927664.SAMN05421780_104125"/>
<organism evidence="3 4">
    <name type="scientific">Flexibacter flexilis DSM 6793</name>
    <dbReference type="NCBI Taxonomy" id="927664"/>
    <lineage>
        <taxon>Bacteria</taxon>
        <taxon>Pseudomonadati</taxon>
        <taxon>Bacteroidota</taxon>
        <taxon>Cytophagia</taxon>
        <taxon>Cytophagales</taxon>
        <taxon>Flexibacteraceae</taxon>
        <taxon>Flexibacter</taxon>
    </lineage>
</organism>
<dbReference type="SUPFAM" id="SSF54427">
    <property type="entry name" value="NTF2-like"/>
    <property type="match status" value="1"/>
</dbReference>
<name>A0A1I1I479_9BACT</name>
<gene>
    <name evidence="3" type="ORF">SAMN05421780_104125</name>
</gene>
<sequence length="165" mass="19175">MKKTLFLVFALMVSYASWAQPAPDKALRKTILTQDSLLFNVGFNTCNIEQFDRLLADDFEFYHDKDSISDRATFLFNIKNGLCASPKTYQSRRELMPKSTEIYPLYKKQKLYGAIQVGVHKFYENINGQKERYASVAKFTHVWLLQNGEWKLSRSLSYDHIPSGK</sequence>
<feature type="signal peptide" evidence="1">
    <location>
        <begin position="1"/>
        <end position="19"/>
    </location>
</feature>
<evidence type="ECO:0000313" key="4">
    <source>
        <dbReference type="Proteomes" id="UP000199514"/>
    </source>
</evidence>
<dbReference type="OrthoDB" id="1357763at2"/>
<dbReference type="AlphaFoldDB" id="A0A1I1I479"/>
<dbReference type="Pfam" id="PF14534">
    <property type="entry name" value="DUF4440"/>
    <property type="match status" value="1"/>
</dbReference>
<dbReference type="RefSeq" id="WP_091510729.1">
    <property type="nucleotide sequence ID" value="NZ_FOLE01000004.1"/>
</dbReference>
<proteinExistence type="predicted"/>
<evidence type="ECO:0000256" key="1">
    <source>
        <dbReference type="SAM" id="SignalP"/>
    </source>
</evidence>
<dbReference type="InterPro" id="IPR027843">
    <property type="entry name" value="DUF4440"/>
</dbReference>
<keyword evidence="4" id="KW-1185">Reference proteome</keyword>
<reference evidence="3 4" key="1">
    <citation type="submission" date="2016-10" db="EMBL/GenBank/DDBJ databases">
        <authorList>
            <person name="de Groot N.N."/>
        </authorList>
    </citation>
    <scope>NUCLEOTIDE SEQUENCE [LARGE SCALE GENOMIC DNA]</scope>
    <source>
        <strain evidence="3 4">DSM 6793</strain>
    </source>
</reference>
<evidence type="ECO:0000259" key="2">
    <source>
        <dbReference type="Pfam" id="PF14534"/>
    </source>
</evidence>
<evidence type="ECO:0000313" key="3">
    <source>
        <dbReference type="EMBL" id="SFC28493.1"/>
    </source>
</evidence>
<dbReference type="Gene3D" id="3.10.450.50">
    <property type="match status" value="1"/>
</dbReference>
<accession>A0A1I1I479</accession>
<dbReference type="InterPro" id="IPR032710">
    <property type="entry name" value="NTF2-like_dom_sf"/>
</dbReference>
<protein>
    <recommendedName>
        <fullName evidence="2">DUF4440 domain-containing protein</fullName>
    </recommendedName>
</protein>